<dbReference type="RefSeq" id="WP_101330530.1">
    <property type="nucleotide sequence ID" value="NZ_PJNH01000001.1"/>
</dbReference>
<reference evidence="6 7" key="1">
    <citation type="submission" date="2017-06" db="EMBL/GenBank/DDBJ databases">
        <title>the draft geome sequence of Illustriluteabacillus marina B3227.</title>
        <authorList>
            <person name="He R.-H."/>
            <person name="Du Z.-J."/>
        </authorList>
    </citation>
    <scope>NUCLEOTIDE SEQUENCE [LARGE SCALE GENOMIC DNA]</scope>
    <source>
        <strain evidence="6 7">B3227</strain>
    </source>
</reference>
<dbReference type="Gene3D" id="2.120.10.30">
    <property type="entry name" value="TolB, C-terminal domain"/>
    <property type="match status" value="2"/>
</dbReference>
<evidence type="ECO:0000256" key="3">
    <source>
        <dbReference type="ARBA" id="ARBA00022801"/>
    </source>
</evidence>
<keyword evidence="3" id="KW-0378">Hydrolase</keyword>
<comment type="caution">
    <text evidence="6">The sequence shown here is derived from an EMBL/GenBank/DDBJ whole genome shotgun (WGS) entry which is preliminary data.</text>
</comment>
<dbReference type="InterPro" id="IPR001375">
    <property type="entry name" value="Peptidase_S9_cat"/>
</dbReference>
<dbReference type="OrthoDB" id="108903at2"/>
<dbReference type="EMBL" id="PJNH01000001">
    <property type="protein sequence ID" value="PKR78786.1"/>
    <property type="molecule type" value="Genomic_DNA"/>
</dbReference>
<feature type="domain" description="Peptidase S9 prolyl oligopeptidase catalytic" evidence="5">
    <location>
        <begin position="452"/>
        <end position="661"/>
    </location>
</feature>
<dbReference type="AlphaFoldDB" id="A0A2I0QWR5"/>
<dbReference type="InterPro" id="IPR029058">
    <property type="entry name" value="AB_hydrolase_fold"/>
</dbReference>
<dbReference type="Proteomes" id="UP000243524">
    <property type="component" value="Unassembled WGS sequence"/>
</dbReference>
<evidence type="ECO:0000256" key="2">
    <source>
        <dbReference type="ARBA" id="ARBA00022670"/>
    </source>
</evidence>
<dbReference type="InterPro" id="IPR011659">
    <property type="entry name" value="WD40"/>
</dbReference>
<dbReference type="GO" id="GO:0004252">
    <property type="term" value="F:serine-type endopeptidase activity"/>
    <property type="evidence" value="ECO:0007669"/>
    <property type="project" value="TreeGrafter"/>
</dbReference>
<dbReference type="Gene3D" id="3.40.50.1820">
    <property type="entry name" value="alpha/beta hydrolase"/>
    <property type="match status" value="1"/>
</dbReference>
<dbReference type="FunFam" id="3.40.50.1820:FF:000028">
    <property type="entry name" value="S9 family peptidase"/>
    <property type="match status" value="1"/>
</dbReference>
<gene>
    <name evidence="6" type="ORF">CEY16_03260</name>
</gene>
<dbReference type="SUPFAM" id="SSF53474">
    <property type="entry name" value="alpha/beta-Hydrolases"/>
    <property type="match status" value="1"/>
</dbReference>
<dbReference type="Pfam" id="PF00326">
    <property type="entry name" value="Peptidase_S9"/>
    <property type="match status" value="1"/>
</dbReference>
<evidence type="ECO:0000256" key="1">
    <source>
        <dbReference type="ARBA" id="ARBA00010040"/>
    </source>
</evidence>
<evidence type="ECO:0000259" key="5">
    <source>
        <dbReference type="Pfam" id="PF00326"/>
    </source>
</evidence>
<dbReference type="GO" id="GO:0006508">
    <property type="term" value="P:proteolysis"/>
    <property type="evidence" value="ECO:0007669"/>
    <property type="project" value="UniProtKB-KW"/>
</dbReference>
<proteinExistence type="inferred from homology"/>
<evidence type="ECO:0000256" key="4">
    <source>
        <dbReference type="ARBA" id="ARBA00022825"/>
    </source>
</evidence>
<dbReference type="SUPFAM" id="SSF82171">
    <property type="entry name" value="DPP6 N-terminal domain-like"/>
    <property type="match status" value="1"/>
</dbReference>
<keyword evidence="7" id="KW-1185">Reference proteome</keyword>
<dbReference type="InterPro" id="IPR011042">
    <property type="entry name" value="6-blade_b-propeller_TolB-like"/>
</dbReference>
<evidence type="ECO:0000313" key="7">
    <source>
        <dbReference type="Proteomes" id="UP000243524"/>
    </source>
</evidence>
<dbReference type="Pfam" id="PF07676">
    <property type="entry name" value="PD40"/>
    <property type="match status" value="2"/>
</dbReference>
<name>A0A2I0QWR5_9BACI</name>
<keyword evidence="4" id="KW-0720">Serine protease</keyword>
<protein>
    <submittedName>
        <fullName evidence="6">Peptidase</fullName>
    </submittedName>
</protein>
<dbReference type="PANTHER" id="PTHR42776">
    <property type="entry name" value="SERINE PEPTIDASE S9 FAMILY MEMBER"/>
    <property type="match status" value="1"/>
</dbReference>
<comment type="similarity">
    <text evidence="1">Belongs to the peptidase S9C family.</text>
</comment>
<keyword evidence="2" id="KW-0645">Protease</keyword>
<dbReference type="PANTHER" id="PTHR42776:SF27">
    <property type="entry name" value="DIPEPTIDYL PEPTIDASE FAMILY MEMBER 6"/>
    <property type="match status" value="1"/>
</dbReference>
<evidence type="ECO:0000313" key="6">
    <source>
        <dbReference type="EMBL" id="PKR78786.1"/>
    </source>
</evidence>
<organism evidence="6 7">
    <name type="scientific">Halalkalibacillus sediminis</name>
    <dbReference type="NCBI Taxonomy" id="2018042"/>
    <lineage>
        <taxon>Bacteria</taxon>
        <taxon>Bacillati</taxon>
        <taxon>Bacillota</taxon>
        <taxon>Bacilli</taxon>
        <taxon>Bacillales</taxon>
        <taxon>Bacillaceae</taxon>
        <taxon>Halalkalibacillus</taxon>
    </lineage>
</organism>
<sequence length="662" mass="75897">MSTKRFTKTDDLFELKSVTDPRVSPNGKEALFIQTTIDEKKNKYISNLFLLNLESNETQQLTFGKETVTQPRWSADGNKILFLSNREEKNQAFILPRFGGEAKQVTDEDSGISQAAFSPNGNKLAYQSSITLEKLQSNDEEEEKDEDDKDFPKPTVIERMKYKADSAGLLEVKFQQIKLLDLESEESEVLLQGEKNYIFQTWLSDGKKFIYSTDEKRDQDFNFNQNIYFYNLEDKTSEELPTDEGYASSFTQSPDGKHLLFVHMGREYENATHAELYHYDLDNKITTCLTESLDAPVGDYVVGDFLQQTVLQGAVWSSDKDFYFPVSNQGSVHLYYGNLDGELYPALQDNLHINGFDLASGQKAVLTISTLTNPSEIYTLDVTNGELTQVSNVNEEYLDSVDLVEPETIEYTSKDGWKVHGWFMKPAGYKDGEKYPMVVNIHGGPHAFYANTFFHEMQVIAAKGYAVLYVNPRGSHSYGQEFVDAVRGDYGNGDYLDIMNGVDYILEQNPWIDENRLGVTGGSYGGFMTNWIIGHTNRFKAAVTQRSISNWISFRGVSDIGYYFTDWQIQAKFNDVEKMWKHSPIAYVDQMQTPLLIIHNERDFRCPVEQAEQLYIALKYQKKQTKFVRFPESDHNLSRTGKPNLRIERLNHITGWFDDYLA</sequence>
<accession>A0A2I0QWR5</accession>